<evidence type="ECO:0008006" key="6">
    <source>
        <dbReference type="Google" id="ProtNLM"/>
    </source>
</evidence>
<feature type="signal peptide" evidence="3">
    <location>
        <begin position="1"/>
        <end position="16"/>
    </location>
</feature>
<evidence type="ECO:0000313" key="5">
    <source>
        <dbReference type="Proteomes" id="UP001286313"/>
    </source>
</evidence>
<dbReference type="Proteomes" id="UP001286313">
    <property type="component" value="Unassembled WGS sequence"/>
</dbReference>
<keyword evidence="5" id="KW-1185">Reference proteome</keyword>
<protein>
    <recommendedName>
        <fullName evidence="6">Cuticle protein</fullName>
    </recommendedName>
</protein>
<evidence type="ECO:0000313" key="4">
    <source>
        <dbReference type="EMBL" id="KAK3875530.1"/>
    </source>
</evidence>
<proteinExistence type="predicted"/>
<dbReference type="AlphaFoldDB" id="A0AAE1KMG6"/>
<dbReference type="GO" id="GO:0042302">
    <property type="term" value="F:structural constituent of cuticle"/>
    <property type="evidence" value="ECO:0007669"/>
    <property type="project" value="UniProtKB-KW"/>
</dbReference>
<reference evidence="4" key="1">
    <citation type="submission" date="2023-10" db="EMBL/GenBank/DDBJ databases">
        <title>Genome assemblies of two species of porcelain crab, Petrolisthes cinctipes and Petrolisthes manimaculis (Anomura: Porcellanidae).</title>
        <authorList>
            <person name="Angst P."/>
        </authorList>
    </citation>
    <scope>NUCLEOTIDE SEQUENCE</scope>
    <source>
        <strain evidence="4">PB745_01</strain>
        <tissue evidence="4">Gill</tissue>
    </source>
</reference>
<keyword evidence="3" id="KW-0732">Signal</keyword>
<gene>
    <name evidence="4" type="ORF">Pcinc_019609</name>
</gene>
<organism evidence="4 5">
    <name type="scientific">Petrolisthes cinctipes</name>
    <name type="common">Flat porcelain crab</name>
    <dbReference type="NCBI Taxonomy" id="88211"/>
    <lineage>
        <taxon>Eukaryota</taxon>
        <taxon>Metazoa</taxon>
        <taxon>Ecdysozoa</taxon>
        <taxon>Arthropoda</taxon>
        <taxon>Crustacea</taxon>
        <taxon>Multicrustacea</taxon>
        <taxon>Malacostraca</taxon>
        <taxon>Eumalacostraca</taxon>
        <taxon>Eucarida</taxon>
        <taxon>Decapoda</taxon>
        <taxon>Pleocyemata</taxon>
        <taxon>Anomura</taxon>
        <taxon>Galatheoidea</taxon>
        <taxon>Porcellanidae</taxon>
        <taxon>Petrolisthes</taxon>
    </lineage>
</organism>
<dbReference type="Gene3D" id="2.180.10.10">
    <property type="entry name" value="RHS repeat-associated core"/>
    <property type="match status" value="1"/>
</dbReference>
<dbReference type="InterPro" id="IPR012539">
    <property type="entry name" value="Cuticle_1"/>
</dbReference>
<evidence type="ECO:0000256" key="3">
    <source>
        <dbReference type="SAM" id="SignalP"/>
    </source>
</evidence>
<dbReference type="EMBL" id="JAWQEG010001954">
    <property type="protein sequence ID" value="KAK3875530.1"/>
    <property type="molecule type" value="Genomic_DNA"/>
</dbReference>
<name>A0AAE1KMG6_PETCI</name>
<sequence length="235" mass="24443">MKIIVALCLVVVGASALPTKGVFGASGIVYPDGRNVQFTYDQADNILLVGPSGAVTKDGSNYQFTDAGVPSRSKRSDMGVFGASGIVYPDGRNVQFTYDQADNIVLVGPSGAVTKDGSNYQFTDAGVPSRSKRSDMGVFGASGIVYPDGRNVQFTYDQADNIVLVGPSGAVTKDGSNYQFTDAGVPSRSKRALVGDSGIVTPKGDLHQLGHGIKIVVAGPSGAVLSNGENIQYRK</sequence>
<keyword evidence="2" id="KW-0677">Repeat</keyword>
<feature type="chain" id="PRO_5042107643" description="Cuticle protein" evidence="3">
    <location>
        <begin position="17"/>
        <end position="235"/>
    </location>
</feature>
<dbReference type="Pfam" id="PF08140">
    <property type="entry name" value="Cuticle_1"/>
    <property type="match status" value="4"/>
</dbReference>
<evidence type="ECO:0000256" key="1">
    <source>
        <dbReference type="ARBA" id="ARBA00022460"/>
    </source>
</evidence>
<evidence type="ECO:0000256" key="2">
    <source>
        <dbReference type="ARBA" id="ARBA00022737"/>
    </source>
</evidence>
<keyword evidence="1" id="KW-0193">Cuticle</keyword>
<accession>A0AAE1KMG6</accession>
<comment type="caution">
    <text evidence="4">The sequence shown here is derived from an EMBL/GenBank/DDBJ whole genome shotgun (WGS) entry which is preliminary data.</text>
</comment>